<feature type="compositionally biased region" description="Basic and acidic residues" evidence="5">
    <location>
        <begin position="343"/>
        <end position="355"/>
    </location>
</feature>
<feature type="compositionally biased region" description="Basic residues" evidence="5">
    <location>
        <begin position="1055"/>
        <end position="1068"/>
    </location>
</feature>
<feature type="region of interest" description="Disordered" evidence="5">
    <location>
        <begin position="46"/>
        <end position="99"/>
    </location>
</feature>
<feature type="region of interest" description="Disordered" evidence="5">
    <location>
        <begin position="265"/>
        <end position="310"/>
    </location>
</feature>
<evidence type="ECO:0000259" key="7">
    <source>
        <dbReference type="PROSITE" id="PS51469"/>
    </source>
</evidence>
<feature type="compositionally biased region" description="Polar residues" evidence="5">
    <location>
        <begin position="1007"/>
        <end position="1026"/>
    </location>
</feature>
<evidence type="ECO:0000256" key="1">
    <source>
        <dbReference type="ARBA" id="ARBA00004308"/>
    </source>
</evidence>
<feature type="domain" description="SUN" evidence="7">
    <location>
        <begin position="320"/>
        <end position="504"/>
    </location>
</feature>
<accession>A0ABM1F9W5</accession>
<feature type="compositionally biased region" description="Basic and acidic residues" evidence="5">
    <location>
        <begin position="81"/>
        <end position="99"/>
    </location>
</feature>
<feature type="signal peptide" evidence="6">
    <location>
        <begin position="1"/>
        <end position="26"/>
    </location>
</feature>
<evidence type="ECO:0000256" key="4">
    <source>
        <dbReference type="ARBA" id="ARBA00023136"/>
    </source>
</evidence>
<keyword evidence="6" id="KW-0732">Signal</keyword>
<proteinExistence type="predicted"/>
<dbReference type="InterPro" id="IPR045120">
    <property type="entry name" value="Suco/Slp1-like"/>
</dbReference>
<feature type="compositionally biased region" description="Basic and acidic residues" evidence="5">
    <location>
        <begin position="766"/>
        <end position="776"/>
    </location>
</feature>
<dbReference type="InterPro" id="IPR012919">
    <property type="entry name" value="SUN_dom"/>
</dbReference>
<dbReference type="PANTHER" id="PTHR12953:SF0">
    <property type="entry name" value="SUN DOMAIN-CONTAINING OSSIFICATION FACTOR"/>
    <property type="match status" value="1"/>
</dbReference>
<dbReference type="Proteomes" id="UP000695022">
    <property type="component" value="Unplaced"/>
</dbReference>
<dbReference type="Pfam" id="PF07738">
    <property type="entry name" value="Sad1_UNC"/>
    <property type="match status" value="1"/>
</dbReference>
<feature type="compositionally biased region" description="Low complexity" evidence="5">
    <location>
        <begin position="1085"/>
        <end position="1098"/>
    </location>
</feature>
<keyword evidence="4" id="KW-0472">Membrane</keyword>
<dbReference type="PANTHER" id="PTHR12953">
    <property type="entry name" value="MEMBRANE PROTEIN CH1 RELATED"/>
    <property type="match status" value="1"/>
</dbReference>
<evidence type="ECO:0000256" key="2">
    <source>
        <dbReference type="ARBA" id="ARBA00022692"/>
    </source>
</evidence>
<feature type="compositionally biased region" description="Low complexity" evidence="5">
    <location>
        <begin position="744"/>
        <end position="763"/>
    </location>
</feature>
<keyword evidence="3" id="KW-1133">Transmembrane helix</keyword>
<feature type="region of interest" description="Disordered" evidence="5">
    <location>
        <begin position="665"/>
        <end position="780"/>
    </location>
</feature>
<evidence type="ECO:0000313" key="9">
    <source>
        <dbReference type="RefSeq" id="XP_014681236.1"/>
    </source>
</evidence>
<comment type="subcellular location">
    <subcellularLocation>
        <location evidence="1">Endomembrane system</location>
    </subcellularLocation>
</comment>
<feature type="compositionally biased region" description="Polar residues" evidence="5">
    <location>
        <begin position="65"/>
        <end position="76"/>
    </location>
</feature>
<evidence type="ECO:0000313" key="8">
    <source>
        <dbReference type="Proteomes" id="UP000695022"/>
    </source>
</evidence>
<keyword evidence="2" id="KW-0812">Transmembrane</keyword>
<organism evidence="8 9">
    <name type="scientific">Priapulus caudatus</name>
    <name type="common">Priapulid worm</name>
    <dbReference type="NCBI Taxonomy" id="37621"/>
    <lineage>
        <taxon>Eukaryota</taxon>
        <taxon>Metazoa</taxon>
        <taxon>Ecdysozoa</taxon>
        <taxon>Scalidophora</taxon>
        <taxon>Priapulida</taxon>
        <taxon>Priapulimorpha</taxon>
        <taxon>Priapulimorphida</taxon>
        <taxon>Priapulidae</taxon>
        <taxon>Priapulus</taxon>
    </lineage>
</organism>
<gene>
    <name evidence="9" type="primary">LOC106821098</name>
</gene>
<dbReference type="GeneID" id="106821098"/>
<feature type="region of interest" description="Disordered" evidence="5">
    <location>
        <begin position="1047"/>
        <end position="1109"/>
    </location>
</feature>
<feature type="region of interest" description="Disordered" evidence="5">
    <location>
        <begin position="987"/>
        <end position="1026"/>
    </location>
</feature>
<protein>
    <submittedName>
        <fullName evidence="9">SUN domain-containing ossification factor-like isoform X1</fullName>
    </submittedName>
</protein>
<dbReference type="PROSITE" id="PS51469">
    <property type="entry name" value="SUN"/>
    <property type="match status" value="1"/>
</dbReference>
<reference evidence="9" key="1">
    <citation type="submission" date="2025-08" db="UniProtKB">
        <authorList>
            <consortium name="RefSeq"/>
        </authorList>
    </citation>
    <scope>IDENTIFICATION</scope>
</reference>
<evidence type="ECO:0000256" key="3">
    <source>
        <dbReference type="ARBA" id="ARBA00022989"/>
    </source>
</evidence>
<feature type="compositionally biased region" description="Basic and acidic residues" evidence="5">
    <location>
        <begin position="46"/>
        <end position="64"/>
    </location>
</feature>
<keyword evidence="8" id="KW-1185">Reference proteome</keyword>
<feature type="compositionally biased region" description="Basic and acidic residues" evidence="5">
    <location>
        <begin position="284"/>
        <end position="307"/>
    </location>
</feature>
<feature type="region of interest" description="Disordered" evidence="5">
    <location>
        <begin position="343"/>
        <end position="365"/>
    </location>
</feature>
<sequence>MEMSCRRYSYLLTFILLMFRVTSVQIESENHQDENKLNAHVEIKHEEVNSDHINNREPNKDELSQTHVTNPETLSVSDIPADDHQSPEATQEEKHSEPCLHEPLRDQLTALLAGEANFNTPHRHDDNGETYTDAVPLHSKLLGVSECGSDEHDPEPLPEKIPVSAIQREQATTLSGHHNEDDAQKETERPGNLLRDVLVNAGAAHDQASNRVPNIVKYDDDGFAVRNDATPHQAESVTAMPTEVVLQHPSEIDENRTVHADAETIEHSPVAETAVPVEVGGEGRAGKESGERHPGEEKEEARRKTDDTATLEQELASAGGAGADADKDMPSFDEWKQKMLADKLTKEEARAEEPTPAKLKSSPMHNNYASVDCGAKVLDTNQEAQASSSILIENRDQYMLNPCRAHIWFVVELCDPIQLKLLEMANYELFSSLPEKFQVYTSDRYPTRDWHNVGVFTGKDVRNLQAFPTDEQVFAKYIKIEMLSHFGSEHYCPLSILRVYGVTMFGEYEDTEAGSVAGAPGDQTGIDTGGLASDALDSDLMNDSGPDLLQAGKGLVQKLINKVVHVFNADSGYNRTEDLSSIQQKNISNNGTVADTRLLNVIVMRNDSDGEILCVDQMTNMYDACTMCSTYVDGSTTTETGTRTTCGFLKTLDLALHHRCRPGISCRFPRKPPRRGATYSGADDTEIRTGSGKAVAVETETQAAGSADSGGSSAIHAASENGRSTTEVPATETQDARPGDSNLASTPHVTTSPTATTLAASSAREVTVDGGRKDEGGGAAADRAPVIDADVPHVASNESGSVPTAAHHIATIDATKHDEPAGNATAPAVTDEAKGAPTGFGAGYPNGESNGALTNAKESVIMRLSNRIKTLELNMSLSSEYLETLSQRYRKQMEQMQKAFNTTTTALLNTSRKAEERDLRQQEAIAVLQGQLDELTKVVTSLVDERQSLHQQVIERHLFLMGVEIIVMSLLMSFCLRWQRHRANAMPAQKRHQVARNSTTRRHSATMACSTPSRQTLKRQSSDNTLNLSGQGYEDLMIIEPFVQEADDQNAPGGLKKRKRRNKSKKKSQSSQNLHEATGGAAVTGGLRRSSMSSASSGSSGGGMNSAGLLFGTQHTAREPRVQVIYERMKDDAAAPSARASNHAMQNGIVASHAGGGRHTKKQQQQRIMDDVKPSRATNACRFRFL</sequence>
<feature type="compositionally biased region" description="Low complexity" evidence="5">
    <location>
        <begin position="703"/>
        <end position="719"/>
    </location>
</feature>
<dbReference type="Gene3D" id="2.60.120.260">
    <property type="entry name" value="Galactose-binding domain-like"/>
    <property type="match status" value="1"/>
</dbReference>
<dbReference type="RefSeq" id="XP_014681236.1">
    <property type="nucleotide sequence ID" value="XM_014825750.1"/>
</dbReference>
<feature type="compositionally biased region" description="Basic residues" evidence="5">
    <location>
        <begin position="987"/>
        <end position="1004"/>
    </location>
</feature>
<feature type="chain" id="PRO_5046961540" evidence="6">
    <location>
        <begin position="27"/>
        <end position="1186"/>
    </location>
</feature>
<evidence type="ECO:0000256" key="5">
    <source>
        <dbReference type="SAM" id="MobiDB-lite"/>
    </source>
</evidence>
<feature type="compositionally biased region" description="Polar residues" evidence="5">
    <location>
        <begin position="721"/>
        <end position="733"/>
    </location>
</feature>
<evidence type="ECO:0000256" key="6">
    <source>
        <dbReference type="SAM" id="SignalP"/>
    </source>
</evidence>
<name>A0ABM1F9W5_PRICU</name>